<evidence type="ECO:0000256" key="1">
    <source>
        <dbReference type="ARBA" id="ARBA00006538"/>
    </source>
</evidence>
<dbReference type="EMBL" id="STGW01000024">
    <property type="protein sequence ID" value="THV08829.1"/>
    <property type="molecule type" value="Genomic_DNA"/>
</dbReference>
<dbReference type="InterPro" id="IPR025652">
    <property type="entry name" value="TesB_C"/>
</dbReference>
<dbReference type="InterPro" id="IPR042171">
    <property type="entry name" value="Acyl-CoA_hotdog"/>
</dbReference>
<dbReference type="InterPro" id="IPR003703">
    <property type="entry name" value="Acyl_CoA_thio"/>
</dbReference>
<gene>
    <name evidence="5" type="ORF">E9934_18820</name>
</gene>
<feature type="domain" description="Acyl-CoA thioesterase-like N-terminal HotDog" evidence="4">
    <location>
        <begin position="43"/>
        <end position="121"/>
    </location>
</feature>
<dbReference type="AlphaFoldDB" id="A0A4S8N167"/>
<dbReference type="Gene3D" id="2.40.160.210">
    <property type="entry name" value="Acyl-CoA thioesterase, double hotdog domain"/>
    <property type="match status" value="1"/>
</dbReference>
<accession>A0A4S8N167</accession>
<dbReference type="CDD" id="cd03444">
    <property type="entry name" value="Thioesterase_II_repeat1"/>
    <property type="match status" value="1"/>
</dbReference>
<protein>
    <submittedName>
        <fullName evidence="5">Acyl-CoA thioesterase II</fullName>
    </submittedName>
</protein>
<comment type="caution">
    <text evidence="5">The sequence shown here is derived from an EMBL/GenBank/DDBJ whole genome shotgun (WGS) entry which is preliminary data.</text>
</comment>
<dbReference type="GO" id="GO:0006637">
    <property type="term" value="P:acyl-CoA metabolic process"/>
    <property type="evidence" value="ECO:0007669"/>
    <property type="project" value="InterPro"/>
</dbReference>
<feature type="domain" description="Acyl-CoA thioesterase 2 C-terminal" evidence="3">
    <location>
        <begin position="190"/>
        <end position="291"/>
    </location>
</feature>
<dbReference type="GO" id="GO:0009062">
    <property type="term" value="P:fatty acid catabolic process"/>
    <property type="evidence" value="ECO:0007669"/>
    <property type="project" value="TreeGrafter"/>
</dbReference>
<dbReference type="GO" id="GO:0047617">
    <property type="term" value="F:fatty acyl-CoA hydrolase activity"/>
    <property type="evidence" value="ECO:0007669"/>
    <property type="project" value="InterPro"/>
</dbReference>
<sequence length="295" mass="32282">MCGVNDVTDPWTTPLPELVDLLQLTTLDEDHFEGGQSRASVVSNHVFGGLVAAQAVVAATRTVPDARAIHSLHTYFVRPGDPHEPITFVAERVRDGRSVSHRRVSARQHGRAIMEMSCSFTDPRPGVEHQVSMPAAPPPESVRPDTDVIREIGEVTSPYGSSPDAFDLRTVGLGPGWFRTQAPVDQPTLQWVRAAGPVPDDPALHAALFTFASDMRILHPAVRPHARALYDDDVIPATIDHAVWFHRPPRVDEWMLWVYDSPWAGSSRALCRASVHTPDGVMIASAAQEGLLRIG</sequence>
<evidence type="ECO:0000313" key="5">
    <source>
        <dbReference type="EMBL" id="THV08829.1"/>
    </source>
</evidence>
<evidence type="ECO:0000259" key="4">
    <source>
        <dbReference type="Pfam" id="PF13622"/>
    </source>
</evidence>
<dbReference type="Pfam" id="PF02551">
    <property type="entry name" value="Acyl_CoA_thio"/>
    <property type="match status" value="1"/>
</dbReference>
<evidence type="ECO:0000313" key="6">
    <source>
        <dbReference type="Proteomes" id="UP000307087"/>
    </source>
</evidence>
<comment type="similarity">
    <text evidence="1">Belongs to the C/M/P thioester hydrolase family.</text>
</comment>
<dbReference type="InterPro" id="IPR029069">
    <property type="entry name" value="HotDog_dom_sf"/>
</dbReference>
<dbReference type="Proteomes" id="UP000307087">
    <property type="component" value="Unassembled WGS sequence"/>
</dbReference>
<dbReference type="PANTHER" id="PTHR11066">
    <property type="entry name" value="ACYL-COA THIOESTERASE"/>
    <property type="match status" value="1"/>
</dbReference>
<dbReference type="SUPFAM" id="SSF54637">
    <property type="entry name" value="Thioesterase/thiol ester dehydrase-isomerase"/>
    <property type="match status" value="2"/>
</dbReference>
<evidence type="ECO:0000259" key="3">
    <source>
        <dbReference type="Pfam" id="PF02551"/>
    </source>
</evidence>
<organism evidence="5 6">
    <name type="scientific">Nocardioides caeni</name>
    <dbReference type="NCBI Taxonomy" id="574700"/>
    <lineage>
        <taxon>Bacteria</taxon>
        <taxon>Bacillati</taxon>
        <taxon>Actinomycetota</taxon>
        <taxon>Actinomycetes</taxon>
        <taxon>Propionibacteriales</taxon>
        <taxon>Nocardioidaceae</taxon>
        <taxon>Nocardioides</taxon>
    </lineage>
</organism>
<dbReference type="CDD" id="cd03445">
    <property type="entry name" value="Thioesterase_II_repeat2"/>
    <property type="match status" value="1"/>
</dbReference>
<evidence type="ECO:0000256" key="2">
    <source>
        <dbReference type="ARBA" id="ARBA00022801"/>
    </source>
</evidence>
<dbReference type="PANTHER" id="PTHR11066:SF34">
    <property type="entry name" value="ACYL-COENZYME A THIOESTERASE 8"/>
    <property type="match status" value="1"/>
</dbReference>
<reference evidence="5 6" key="1">
    <citation type="journal article" date="2009" name="Int. J. Syst. Evol. Microbiol.">
        <title>Nocardioides caeni sp. nov., isolated from wastewater.</title>
        <authorList>
            <person name="Yoon J.H."/>
            <person name="Kang S.J."/>
            <person name="Park S."/>
            <person name="Kim W."/>
            <person name="Oh T.K."/>
        </authorList>
    </citation>
    <scope>NUCLEOTIDE SEQUENCE [LARGE SCALE GENOMIC DNA]</scope>
    <source>
        <strain evidence="5 6">DSM 23134</strain>
    </source>
</reference>
<keyword evidence="6" id="KW-1185">Reference proteome</keyword>
<dbReference type="InterPro" id="IPR049449">
    <property type="entry name" value="TesB_ACOT8-like_N"/>
</dbReference>
<dbReference type="Pfam" id="PF13622">
    <property type="entry name" value="4HBT_3"/>
    <property type="match status" value="1"/>
</dbReference>
<name>A0A4S8N167_9ACTN</name>
<proteinExistence type="inferred from homology"/>
<keyword evidence="2" id="KW-0378">Hydrolase</keyword>